<reference evidence="2" key="1">
    <citation type="journal article" date="2023" name="Environ. Microbiol.">
        <title>The 2-methylpropene degradation pathway in Mycobacteriaceae family strains.</title>
        <authorList>
            <person name="Helbich S."/>
            <person name="Barrantes I."/>
            <person name="Dos Anjos Borges L.G."/>
            <person name="Pieper D.H."/>
            <person name="Vainshtein Y."/>
            <person name="Sohn K."/>
            <person name="Engesser K.H."/>
        </authorList>
    </citation>
    <scope>NUCLEOTIDE SEQUENCE</scope>
    <source>
        <strain evidence="2">IBE100</strain>
    </source>
</reference>
<evidence type="ECO:0000313" key="2">
    <source>
        <dbReference type="EMBL" id="MDG5483439.1"/>
    </source>
</evidence>
<feature type="signal peptide" evidence="1">
    <location>
        <begin position="1"/>
        <end position="17"/>
    </location>
</feature>
<name>A0ABT6GQ91_MYCGU</name>
<comment type="caution">
    <text evidence="2">The sequence shown here is derived from an EMBL/GenBank/DDBJ whole genome shotgun (WGS) entry which is preliminary data.</text>
</comment>
<sequence length="92" mass="9474">MGGLAAAIIGMAAPAAAAPSGSDNAVQTIGQLRSQGYTVIVNRLGNTPLDQAEVVAVRQGQTYTHINAGQPVYGSQTNFATVQDNIVYVDVK</sequence>
<keyword evidence="1" id="KW-0732">Signal</keyword>
<accession>A0ABT6GQ91</accession>
<organism evidence="2 3">
    <name type="scientific">Mycolicibacterium gadium</name>
    <name type="common">Mycobacterium gadium</name>
    <dbReference type="NCBI Taxonomy" id="1794"/>
    <lineage>
        <taxon>Bacteria</taxon>
        <taxon>Bacillati</taxon>
        <taxon>Actinomycetota</taxon>
        <taxon>Actinomycetes</taxon>
        <taxon>Mycobacteriales</taxon>
        <taxon>Mycobacteriaceae</taxon>
        <taxon>Mycolicibacterium</taxon>
    </lineage>
</organism>
<protein>
    <submittedName>
        <fullName evidence="2">Uncharacterized protein</fullName>
    </submittedName>
</protein>
<dbReference type="EMBL" id="JAKZMO010000008">
    <property type="protein sequence ID" value="MDG5483439.1"/>
    <property type="molecule type" value="Genomic_DNA"/>
</dbReference>
<dbReference type="Proteomes" id="UP001154266">
    <property type="component" value="Unassembled WGS sequence"/>
</dbReference>
<proteinExistence type="predicted"/>
<feature type="chain" id="PRO_5045132945" evidence="1">
    <location>
        <begin position="18"/>
        <end position="92"/>
    </location>
</feature>
<keyword evidence="3" id="KW-1185">Reference proteome</keyword>
<evidence type="ECO:0000313" key="3">
    <source>
        <dbReference type="Proteomes" id="UP001154266"/>
    </source>
</evidence>
<evidence type="ECO:0000256" key="1">
    <source>
        <dbReference type="SAM" id="SignalP"/>
    </source>
</evidence>
<gene>
    <name evidence="2" type="ORF">MNO81_11620</name>
</gene>